<accession>A0A6P5ANW9</accession>
<dbReference type="InterPro" id="IPR016186">
    <property type="entry name" value="C-type_lectin-like/link_sf"/>
</dbReference>
<feature type="signal peptide" evidence="6">
    <location>
        <begin position="1"/>
        <end position="28"/>
    </location>
</feature>
<dbReference type="AlphaFoldDB" id="A0A6P5ANW9"/>
<dbReference type="PROSITE" id="PS50092">
    <property type="entry name" value="TSP1"/>
    <property type="match status" value="4"/>
</dbReference>
<feature type="chain" id="PRO_5028235792" evidence="6">
    <location>
        <begin position="29"/>
        <end position="389"/>
    </location>
</feature>
<dbReference type="InterPro" id="IPR000884">
    <property type="entry name" value="TSP1_rpt"/>
</dbReference>
<dbReference type="PRINTS" id="PR01705">
    <property type="entry name" value="TSP1REPEAT"/>
</dbReference>
<dbReference type="InterPro" id="IPR036383">
    <property type="entry name" value="TSP1_rpt_sf"/>
</dbReference>
<dbReference type="InterPro" id="IPR016187">
    <property type="entry name" value="CTDL_fold"/>
</dbReference>
<evidence type="ECO:0000259" key="7">
    <source>
        <dbReference type="PROSITE" id="PS50041"/>
    </source>
</evidence>
<dbReference type="SMART" id="SM00209">
    <property type="entry name" value="TSP1"/>
    <property type="match status" value="4"/>
</dbReference>
<evidence type="ECO:0000256" key="2">
    <source>
        <dbReference type="ARBA" id="ARBA00022525"/>
    </source>
</evidence>
<evidence type="ECO:0000256" key="5">
    <source>
        <dbReference type="ARBA" id="ARBA00023157"/>
    </source>
</evidence>
<dbReference type="InterPro" id="IPR001304">
    <property type="entry name" value="C-type_lectin-like"/>
</dbReference>
<sequence length="389" mass="40601">MVGPCTSGFWRWMVLVLIVMTASVTGQACPIAGYGSFNGVCYKAFPYPKTYAEARQTCAADGGLLAVPKNDAINTFIYNLAGGGNQHRWIGLTDATVEGQWIFEDGETLSSTSYTNWGPVNGGWTIWGAWSSCSVTCGVGTETRDRTCTNPAPENGGAECDGAAQETRSCDTGLSCPGNSNYIPCSFALCMGTISRVYIPPTKQAQLQLICLHVVDGGWSSWGGWSSCSVTCGSGSQSRHRTCTNPAPAYGGANCAGSAQETRQCNAGSCPVNGGWTIWGAWTGCSVTCGVGTETRDRTCTNPAPENGGAECDGAAQETRSCDTGLSCPVNGGWSDWDQWSNCSVTCGVGTETRDRTCTNPAPENGGVDCDGSAQETRSCDTGLSCPGN</sequence>
<feature type="domain" description="C-type lectin" evidence="7">
    <location>
        <begin position="37"/>
        <end position="148"/>
    </location>
</feature>
<dbReference type="RefSeq" id="XP_019643716.1">
    <property type="nucleotide sequence ID" value="XM_019788157.1"/>
</dbReference>
<dbReference type="SUPFAM" id="SSF56436">
    <property type="entry name" value="C-type lectin-like"/>
    <property type="match status" value="1"/>
</dbReference>
<dbReference type="CDD" id="cd00037">
    <property type="entry name" value="CLECT"/>
    <property type="match status" value="1"/>
</dbReference>
<gene>
    <name evidence="9" type="primary">LOC109484794</name>
</gene>
<keyword evidence="3 6" id="KW-0732">Signal</keyword>
<dbReference type="SUPFAM" id="SSF82895">
    <property type="entry name" value="TSP-1 type 1 repeat"/>
    <property type="match status" value="4"/>
</dbReference>
<proteinExistence type="predicted"/>
<evidence type="ECO:0000256" key="4">
    <source>
        <dbReference type="ARBA" id="ARBA00022737"/>
    </source>
</evidence>
<dbReference type="Gene3D" id="3.10.100.10">
    <property type="entry name" value="Mannose-Binding Protein A, subunit A"/>
    <property type="match status" value="1"/>
</dbReference>
<dbReference type="SMART" id="SM00034">
    <property type="entry name" value="CLECT"/>
    <property type="match status" value="1"/>
</dbReference>
<keyword evidence="5" id="KW-1015">Disulfide bond</keyword>
<organism evidence="8 9">
    <name type="scientific">Branchiostoma belcheri</name>
    <name type="common">Amphioxus</name>
    <dbReference type="NCBI Taxonomy" id="7741"/>
    <lineage>
        <taxon>Eukaryota</taxon>
        <taxon>Metazoa</taxon>
        <taxon>Chordata</taxon>
        <taxon>Cephalochordata</taxon>
        <taxon>Leptocardii</taxon>
        <taxon>Amphioxiformes</taxon>
        <taxon>Branchiostomatidae</taxon>
        <taxon>Branchiostoma</taxon>
    </lineage>
</organism>
<keyword evidence="4" id="KW-0677">Repeat</keyword>
<comment type="subcellular location">
    <subcellularLocation>
        <location evidence="1">Secreted</location>
    </subcellularLocation>
</comment>
<dbReference type="Pfam" id="PF00059">
    <property type="entry name" value="Lectin_C"/>
    <property type="match status" value="1"/>
</dbReference>
<dbReference type="PANTHER" id="PTHR22906:SF43">
    <property type="entry name" value="PROPERDIN"/>
    <property type="match status" value="1"/>
</dbReference>
<keyword evidence="8" id="KW-1185">Reference proteome</keyword>
<evidence type="ECO:0000256" key="1">
    <source>
        <dbReference type="ARBA" id="ARBA00004613"/>
    </source>
</evidence>
<dbReference type="Gene3D" id="2.20.100.10">
    <property type="entry name" value="Thrombospondin type-1 (TSP1) repeat"/>
    <property type="match status" value="4"/>
</dbReference>
<dbReference type="Proteomes" id="UP000515135">
    <property type="component" value="Unplaced"/>
</dbReference>
<evidence type="ECO:0000256" key="6">
    <source>
        <dbReference type="SAM" id="SignalP"/>
    </source>
</evidence>
<dbReference type="FunFam" id="2.20.100.10:FF:000007">
    <property type="entry name" value="Thrombospondin 1"/>
    <property type="match status" value="4"/>
</dbReference>
<reference evidence="9" key="1">
    <citation type="submission" date="2025-08" db="UniProtKB">
        <authorList>
            <consortium name="RefSeq"/>
        </authorList>
    </citation>
    <scope>IDENTIFICATION</scope>
    <source>
        <tissue evidence="9">Gonad</tissue>
    </source>
</reference>
<dbReference type="PANTHER" id="PTHR22906">
    <property type="entry name" value="PROPERDIN"/>
    <property type="match status" value="1"/>
</dbReference>
<evidence type="ECO:0000313" key="9">
    <source>
        <dbReference type="RefSeq" id="XP_019643716.1"/>
    </source>
</evidence>
<protein>
    <submittedName>
        <fullName evidence="9">Coadhesin-like</fullName>
    </submittedName>
</protein>
<evidence type="ECO:0000313" key="8">
    <source>
        <dbReference type="Proteomes" id="UP000515135"/>
    </source>
</evidence>
<dbReference type="KEGG" id="bbel:109484794"/>
<dbReference type="OrthoDB" id="446173at2759"/>
<dbReference type="PROSITE" id="PS50041">
    <property type="entry name" value="C_TYPE_LECTIN_2"/>
    <property type="match status" value="1"/>
</dbReference>
<dbReference type="Pfam" id="PF00090">
    <property type="entry name" value="TSP_1"/>
    <property type="match status" value="4"/>
</dbReference>
<dbReference type="GeneID" id="109484794"/>
<name>A0A6P5ANW9_BRABE</name>
<keyword evidence="2" id="KW-0964">Secreted</keyword>
<evidence type="ECO:0000256" key="3">
    <source>
        <dbReference type="ARBA" id="ARBA00022729"/>
    </source>
</evidence>
<dbReference type="InterPro" id="IPR052065">
    <property type="entry name" value="Compl_asym_regulator"/>
</dbReference>